<evidence type="ECO:0000313" key="3">
    <source>
        <dbReference type="EMBL" id="KAJ7668864.1"/>
    </source>
</evidence>
<proteinExistence type="predicted"/>
<keyword evidence="1" id="KW-0175">Coiled coil</keyword>
<reference evidence="3" key="1">
    <citation type="submission" date="2023-03" db="EMBL/GenBank/DDBJ databases">
        <title>Massive genome expansion in bonnet fungi (Mycena s.s.) driven by repeated elements and novel gene families across ecological guilds.</title>
        <authorList>
            <consortium name="Lawrence Berkeley National Laboratory"/>
            <person name="Harder C.B."/>
            <person name="Miyauchi S."/>
            <person name="Viragh M."/>
            <person name="Kuo A."/>
            <person name="Thoen E."/>
            <person name="Andreopoulos B."/>
            <person name="Lu D."/>
            <person name="Skrede I."/>
            <person name="Drula E."/>
            <person name="Henrissat B."/>
            <person name="Morin E."/>
            <person name="Kohler A."/>
            <person name="Barry K."/>
            <person name="LaButti K."/>
            <person name="Morin E."/>
            <person name="Salamov A."/>
            <person name="Lipzen A."/>
            <person name="Mereny Z."/>
            <person name="Hegedus B."/>
            <person name="Baldrian P."/>
            <person name="Stursova M."/>
            <person name="Weitz H."/>
            <person name="Taylor A."/>
            <person name="Grigoriev I.V."/>
            <person name="Nagy L.G."/>
            <person name="Martin F."/>
            <person name="Kauserud H."/>
        </authorList>
    </citation>
    <scope>NUCLEOTIDE SEQUENCE</scope>
    <source>
        <strain evidence="3">CBHHK067</strain>
    </source>
</reference>
<dbReference type="Proteomes" id="UP001221757">
    <property type="component" value="Unassembled WGS sequence"/>
</dbReference>
<comment type="caution">
    <text evidence="3">The sequence shown here is derived from an EMBL/GenBank/DDBJ whole genome shotgun (WGS) entry which is preliminary data.</text>
</comment>
<evidence type="ECO:0000256" key="2">
    <source>
        <dbReference type="SAM" id="MobiDB-lite"/>
    </source>
</evidence>
<dbReference type="EMBL" id="JARKIE010000193">
    <property type="protein sequence ID" value="KAJ7668864.1"/>
    <property type="molecule type" value="Genomic_DNA"/>
</dbReference>
<evidence type="ECO:0000313" key="4">
    <source>
        <dbReference type="Proteomes" id="UP001221757"/>
    </source>
</evidence>
<dbReference type="AlphaFoldDB" id="A0AAD7G812"/>
<feature type="compositionally biased region" description="Basic and acidic residues" evidence="2">
    <location>
        <begin position="252"/>
        <end position="261"/>
    </location>
</feature>
<evidence type="ECO:0000256" key="1">
    <source>
        <dbReference type="SAM" id="Coils"/>
    </source>
</evidence>
<feature type="coiled-coil region" evidence="1">
    <location>
        <begin position="4"/>
        <end position="38"/>
    </location>
</feature>
<organism evidence="3 4">
    <name type="scientific">Mycena rosella</name>
    <name type="common">Pink bonnet</name>
    <name type="synonym">Agaricus rosellus</name>
    <dbReference type="NCBI Taxonomy" id="1033263"/>
    <lineage>
        <taxon>Eukaryota</taxon>
        <taxon>Fungi</taxon>
        <taxon>Dikarya</taxon>
        <taxon>Basidiomycota</taxon>
        <taxon>Agaricomycotina</taxon>
        <taxon>Agaricomycetes</taxon>
        <taxon>Agaricomycetidae</taxon>
        <taxon>Agaricales</taxon>
        <taxon>Marasmiineae</taxon>
        <taxon>Mycenaceae</taxon>
        <taxon>Mycena</taxon>
    </lineage>
</organism>
<feature type="compositionally biased region" description="Polar residues" evidence="2">
    <location>
        <begin position="184"/>
        <end position="194"/>
    </location>
</feature>
<protein>
    <submittedName>
        <fullName evidence="3">Uncharacterized protein</fullName>
    </submittedName>
</protein>
<accession>A0AAD7G812</accession>
<gene>
    <name evidence="3" type="ORF">B0H17DRAFT_1142413</name>
</gene>
<feature type="region of interest" description="Disordered" evidence="2">
    <location>
        <begin position="184"/>
        <end position="261"/>
    </location>
</feature>
<name>A0AAD7G812_MYCRO</name>
<sequence length="520" mass="56796">MPRAKRSSDEVEAELAEVQALKAQVAELHQQRVDAFAQLEIAEQLAAKVQADSTIKFKAVAPLVGAKFGRSEQPAELDGMDSDTPLLAFDDADFDAVEEANERIRHALKKDKAEKLPPLPVPAKVPKAYKKGDARVAVDKAKVKMVSGILSGDDSDTAPSKPKLKPAFPVGIQNNWHERVTVPGTVSSSKTKSTPLGGLADLDTEGQRPPNTKKKGLPANDTIELITDSNDDSDDTPVRRKPIPKYTGKNVDFVKQEPKPRQKVRVKAEVSVDATAAEVIGLPKFDRRDEVKTIQKIVDVVFPGATWKVKKHDPIYTSAMSRLGDKRHQIGLATMKIVDTLFDSADYKDQPKKIVRYAKYAIDGHGPGWYEIPAPRNQEYLPGVPGWIPPSGLFRSSYFLEPLSEFVKSTSKSKGEFGIHYIGAAAMIGAGCAFNQYPTGIKVPNGSFSYERVGDYVEGFAKSARGHEAFRWKKIMAACSSRIRAQAGPLISASSSMNLNRGALYPGSSPVKGSDDDYDY</sequence>
<keyword evidence="4" id="KW-1185">Reference proteome</keyword>